<dbReference type="AlphaFoldDB" id="A0A7W6LVN9"/>
<keyword evidence="4" id="KW-1185">Reference proteome</keyword>
<evidence type="ECO:0000256" key="1">
    <source>
        <dbReference type="SAM" id="MobiDB-lite"/>
    </source>
</evidence>
<reference evidence="3 4" key="1">
    <citation type="submission" date="2020-08" db="EMBL/GenBank/DDBJ databases">
        <title>Genomic Encyclopedia of Type Strains, Phase IV (KMG-IV): sequencing the most valuable type-strain genomes for metagenomic binning, comparative biology and taxonomic classification.</title>
        <authorList>
            <person name="Goeker M."/>
        </authorList>
    </citation>
    <scope>NUCLEOTIDE SEQUENCE [LARGE SCALE GENOMIC DNA]</scope>
    <source>
        <strain evidence="3 4">DSM 19371</strain>
    </source>
</reference>
<proteinExistence type="predicted"/>
<comment type="caution">
    <text evidence="3">The sequence shown here is derived from an EMBL/GenBank/DDBJ whole genome shotgun (WGS) entry which is preliminary data.</text>
</comment>
<accession>A0A7W6LVN9</accession>
<name>A0A7W6LVN9_9SPHN</name>
<evidence type="ECO:0000256" key="2">
    <source>
        <dbReference type="SAM" id="SignalP"/>
    </source>
</evidence>
<dbReference type="EMBL" id="JACIEU010000034">
    <property type="protein sequence ID" value="MBB4151309.1"/>
    <property type="molecule type" value="Genomic_DNA"/>
</dbReference>
<feature type="region of interest" description="Disordered" evidence="1">
    <location>
        <begin position="50"/>
        <end position="104"/>
    </location>
</feature>
<sequence length="104" mass="10272">MMYKVFAGGTLVVAPMIVLALQNFAPHHQPVAQPVAAPAAIDIAPAAAAVTPPPVAPSAPQSFVAPPAGEPVADAGQPSMGLAHTSSAHPAVSPEQSEPAPDSL</sequence>
<organism evidence="3 4">
    <name type="scientific">Sphingobium scionense</name>
    <dbReference type="NCBI Taxonomy" id="1404341"/>
    <lineage>
        <taxon>Bacteria</taxon>
        <taxon>Pseudomonadati</taxon>
        <taxon>Pseudomonadota</taxon>
        <taxon>Alphaproteobacteria</taxon>
        <taxon>Sphingomonadales</taxon>
        <taxon>Sphingomonadaceae</taxon>
        <taxon>Sphingobium</taxon>
    </lineage>
</organism>
<feature type="compositionally biased region" description="Low complexity" evidence="1">
    <location>
        <begin position="58"/>
        <end position="67"/>
    </location>
</feature>
<dbReference type="RefSeq" id="WP_246428436.1">
    <property type="nucleotide sequence ID" value="NZ_JACIEU010000034.1"/>
</dbReference>
<feature type="chain" id="PRO_5030669342" evidence="2">
    <location>
        <begin position="21"/>
        <end position="104"/>
    </location>
</feature>
<protein>
    <submittedName>
        <fullName evidence="3">Uncharacterized protein</fullName>
    </submittedName>
</protein>
<dbReference type="Proteomes" id="UP000590524">
    <property type="component" value="Unassembled WGS sequence"/>
</dbReference>
<evidence type="ECO:0000313" key="4">
    <source>
        <dbReference type="Proteomes" id="UP000590524"/>
    </source>
</evidence>
<gene>
    <name evidence="3" type="ORF">GGQ90_005121</name>
</gene>
<keyword evidence="2" id="KW-0732">Signal</keyword>
<feature type="signal peptide" evidence="2">
    <location>
        <begin position="1"/>
        <end position="20"/>
    </location>
</feature>
<evidence type="ECO:0000313" key="3">
    <source>
        <dbReference type="EMBL" id="MBB4151309.1"/>
    </source>
</evidence>